<organism evidence="7 8">
    <name type="scientific">Lapidilactobacillus concavus DSM 17758</name>
    <dbReference type="NCBI Taxonomy" id="1423735"/>
    <lineage>
        <taxon>Bacteria</taxon>
        <taxon>Bacillati</taxon>
        <taxon>Bacillota</taxon>
        <taxon>Bacilli</taxon>
        <taxon>Lactobacillales</taxon>
        <taxon>Lactobacillaceae</taxon>
        <taxon>Lapidilactobacillus</taxon>
    </lineage>
</organism>
<evidence type="ECO:0000256" key="4">
    <source>
        <dbReference type="ARBA" id="ARBA00047380"/>
    </source>
</evidence>
<dbReference type="InterPro" id="IPR003837">
    <property type="entry name" value="GatC"/>
</dbReference>
<dbReference type="Proteomes" id="UP000051315">
    <property type="component" value="Unassembled WGS sequence"/>
</dbReference>
<reference evidence="7 8" key="1">
    <citation type="journal article" date="2015" name="Genome Announc.">
        <title>Expanding the biotechnology potential of lactobacilli through comparative genomics of 213 strains and associated genera.</title>
        <authorList>
            <person name="Sun Z."/>
            <person name="Harris H.M."/>
            <person name="McCann A."/>
            <person name="Guo C."/>
            <person name="Argimon S."/>
            <person name="Zhang W."/>
            <person name="Yang X."/>
            <person name="Jeffery I.B."/>
            <person name="Cooney J.C."/>
            <person name="Kagawa T.F."/>
            <person name="Liu W."/>
            <person name="Song Y."/>
            <person name="Salvetti E."/>
            <person name="Wrobel A."/>
            <person name="Rasinkangas P."/>
            <person name="Parkhill J."/>
            <person name="Rea M.C."/>
            <person name="O'Sullivan O."/>
            <person name="Ritari J."/>
            <person name="Douillard F.P."/>
            <person name="Paul Ross R."/>
            <person name="Yang R."/>
            <person name="Briner A.E."/>
            <person name="Felis G.E."/>
            <person name="de Vos W.M."/>
            <person name="Barrangou R."/>
            <person name="Klaenhammer T.R."/>
            <person name="Caufield P.W."/>
            <person name="Cui Y."/>
            <person name="Zhang H."/>
            <person name="O'Toole P.W."/>
        </authorList>
    </citation>
    <scope>NUCLEOTIDE SEQUENCE [LARGE SCALE GENOMIC DNA]</scope>
    <source>
        <strain evidence="7 8">DSM 17758</strain>
    </source>
</reference>
<keyword evidence="6" id="KW-0067">ATP-binding</keyword>
<dbReference type="HAMAP" id="MF_00122">
    <property type="entry name" value="GatC"/>
    <property type="match status" value="1"/>
</dbReference>
<accession>A0A0R1VY94</accession>
<evidence type="ECO:0000256" key="1">
    <source>
        <dbReference type="ARBA" id="ARBA00010757"/>
    </source>
</evidence>
<evidence type="ECO:0000313" key="7">
    <source>
        <dbReference type="EMBL" id="KRM08859.1"/>
    </source>
</evidence>
<dbReference type="PATRIC" id="fig|1423735.3.peg.242"/>
<comment type="subunit">
    <text evidence="2 6">Heterotrimer of A, B and C subunits.</text>
</comment>
<dbReference type="GO" id="GO:0005524">
    <property type="term" value="F:ATP binding"/>
    <property type="evidence" value="ECO:0007669"/>
    <property type="project" value="UniProtKB-KW"/>
</dbReference>
<dbReference type="SUPFAM" id="SSF141000">
    <property type="entry name" value="Glu-tRNAGln amidotransferase C subunit"/>
    <property type="match status" value="1"/>
</dbReference>
<evidence type="ECO:0000256" key="3">
    <source>
        <dbReference type="ARBA" id="ARBA00024799"/>
    </source>
</evidence>
<name>A0A0R1VY94_9LACO</name>
<dbReference type="Pfam" id="PF02686">
    <property type="entry name" value="GatC"/>
    <property type="match status" value="1"/>
</dbReference>
<keyword evidence="6" id="KW-0436">Ligase</keyword>
<comment type="catalytic activity">
    <reaction evidence="4 6">
        <text>L-aspartyl-tRNA(Asn) + L-glutamine + ATP + H2O = L-asparaginyl-tRNA(Asn) + L-glutamate + ADP + phosphate + 2 H(+)</text>
        <dbReference type="Rhea" id="RHEA:14513"/>
        <dbReference type="Rhea" id="RHEA-COMP:9674"/>
        <dbReference type="Rhea" id="RHEA-COMP:9677"/>
        <dbReference type="ChEBI" id="CHEBI:15377"/>
        <dbReference type="ChEBI" id="CHEBI:15378"/>
        <dbReference type="ChEBI" id="CHEBI:29985"/>
        <dbReference type="ChEBI" id="CHEBI:30616"/>
        <dbReference type="ChEBI" id="CHEBI:43474"/>
        <dbReference type="ChEBI" id="CHEBI:58359"/>
        <dbReference type="ChEBI" id="CHEBI:78515"/>
        <dbReference type="ChEBI" id="CHEBI:78516"/>
        <dbReference type="ChEBI" id="CHEBI:456216"/>
    </reaction>
</comment>
<dbReference type="EMBL" id="AZFX01000072">
    <property type="protein sequence ID" value="KRM08859.1"/>
    <property type="molecule type" value="Genomic_DNA"/>
</dbReference>
<dbReference type="NCBIfam" id="TIGR00135">
    <property type="entry name" value="gatC"/>
    <property type="match status" value="1"/>
</dbReference>
<dbReference type="OrthoDB" id="9813938at2"/>
<dbReference type="PANTHER" id="PTHR15004">
    <property type="entry name" value="GLUTAMYL-TRNA(GLN) AMIDOTRANSFERASE SUBUNIT C, MITOCHONDRIAL"/>
    <property type="match status" value="1"/>
</dbReference>
<evidence type="ECO:0000256" key="5">
    <source>
        <dbReference type="ARBA" id="ARBA00047913"/>
    </source>
</evidence>
<evidence type="ECO:0000256" key="2">
    <source>
        <dbReference type="ARBA" id="ARBA00011123"/>
    </source>
</evidence>
<keyword evidence="8" id="KW-1185">Reference proteome</keyword>
<dbReference type="GO" id="GO:0006412">
    <property type="term" value="P:translation"/>
    <property type="evidence" value="ECO:0007669"/>
    <property type="project" value="UniProtKB-UniRule"/>
</dbReference>
<keyword evidence="6" id="KW-0648">Protein biosynthesis</keyword>
<protein>
    <recommendedName>
        <fullName evidence="6">Aspartyl/glutamyl-tRNA(Asn/Gln) amidotransferase subunit C</fullName>
        <shortName evidence="6">Asp/Glu-ADT subunit C</shortName>
        <ecNumber evidence="6">6.3.5.-</ecNumber>
    </recommendedName>
</protein>
<comment type="caution">
    <text evidence="7">The sequence shown here is derived from an EMBL/GenBank/DDBJ whole genome shotgun (WGS) entry which is preliminary data.</text>
</comment>
<dbReference type="InterPro" id="IPR036113">
    <property type="entry name" value="Asp/Glu-ADT_sf_sub_c"/>
</dbReference>
<keyword evidence="6" id="KW-0547">Nucleotide-binding</keyword>
<dbReference type="AlphaFoldDB" id="A0A0R1VY94"/>
<comment type="function">
    <text evidence="3 6">Allows the formation of correctly charged Asn-tRNA(Asn) or Gln-tRNA(Gln) through the transamidation of misacylated Asp-tRNA(Asn) or Glu-tRNA(Gln) in organisms which lack either or both of asparaginyl-tRNA or glutaminyl-tRNA synthetases. The reaction takes place in the presence of glutamine and ATP through an activated phospho-Asp-tRNA(Asn) or phospho-Glu-tRNA(Gln).</text>
</comment>
<proteinExistence type="inferred from homology"/>
<sequence length="101" mass="11209">MISKDQVAHVASLARLSFSDAELNQFTKQLDQIIDMENQLSEVTTEGVKPTTHITDEINVFREDVVVDDGISRDELLQNVPETKDGLIKVPSIIDKGEVDA</sequence>
<dbReference type="EC" id="6.3.5.-" evidence="6"/>
<gene>
    <name evidence="6" type="primary">gatC</name>
    <name evidence="7" type="ORF">FC15_GL000236</name>
</gene>
<dbReference type="GO" id="GO:0050567">
    <property type="term" value="F:glutaminyl-tRNA synthase (glutamine-hydrolyzing) activity"/>
    <property type="evidence" value="ECO:0007669"/>
    <property type="project" value="UniProtKB-UniRule"/>
</dbReference>
<comment type="similarity">
    <text evidence="1 6">Belongs to the GatC family.</text>
</comment>
<dbReference type="RefSeq" id="WP_057825033.1">
    <property type="nucleotide sequence ID" value="NZ_AZFX01000072.1"/>
</dbReference>
<dbReference type="Gene3D" id="1.10.20.60">
    <property type="entry name" value="Glu-tRNAGln amidotransferase C subunit, N-terminal domain"/>
    <property type="match status" value="1"/>
</dbReference>
<dbReference type="STRING" id="1423735.FC15_GL000236"/>
<dbReference type="GO" id="GO:0070681">
    <property type="term" value="P:glutaminyl-tRNAGln biosynthesis via transamidation"/>
    <property type="evidence" value="ECO:0007669"/>
    <property type="project" value="TreeGrafter"/>
</dbReference>
<dbReference type="PANTHER" id="PTHR15004:SF0">
    <property type="entry name" value="GLUTAMYL-TRNA(GLN) AMIDOTRANSFERASE SUBUNIT C, MITOCHONDRIAL"/>
    <property type="match status" value="1"/>
</dbReference>
<dbReference type="GO" id="GO:0006450">
    <property type="term" value="P:regulation of translational fidelity"/>
    <property type="evidence" value="ECO:0007669"/>
    <property type="project" value="InterPro"/>
</dbReference>
<comment type="catalytic activity">
    <reaction evidence="5 6">
        <text>L-glutamyl-tRNA(Gln) + L-glutamine + ATP + H2O = L-glutaminyl-tRNA(Gln) + L-glutamate + ADP + phosphate + H(+)</text>
        <dbReference type="Rhea" id="RHEA:17521"/>
        <dbReference type="Rhea" id="RHEA-COMP:9681"/>
        <dbReference type="Rhea" id="RHEA-COMP:9684"/>
        <dbReference type="ChEBI" id="CHEBI:15377"/>
        <dbReference type="ChEBI" id="CHEBI:15378"/>
        <dbReference type="ChEBI" id="CHEBI:29985"/>
        <dbReference type="ChEBI" id="CHEBI:30616"/>
        <dbReference type="ChEBI" id="CHEBI:43474"/>
        <dbReference type="ChEBI" id="CHEBI:58359"/>
        <dbReference type="ChEBI" id="CHEBI:78520"/>
        <dbReference type="ChEBI" id="CHEBI:78521"/>
        <dbReference type="ChEBI" id="CHEBI:456216"/>
    </reaction>
</comment>
<evidence type="ECO:0000313" key="8">
    <source>
        <dbReference type="Proteomes" id="UP000051315"/>
    </source>
</evidence>
<evidence type="ECO:0000256" key="6">
    <source>
        <dbReference type="HAMAP-Rule" id="MF_00122"/>
    </source>
</evidence>
<dbReference type="GO" id="GO:0050566">
    <property type="term" value="F:asparaginyl-tRNA synthase (glutamine-hydrolyzing) activity"/>
    <property type="evidence" value="ECO:0007669"/>
    <property type="project" value="RHEA"/>
</dbReference>